<evidence type="ECO:0000313" key="1">
    <source>
        <dbReference type="EMBL" id="OSX80009.1"/>
    </source>
</evidence>
<dbReference type="AlphaFoldDB" id="A0A1X6PGM5"/>
<evidence type="ECO:0008006" key="3">
    <source>
        <dbReference type="Google" id="ProtNLM"/>
    </source>
</evidence>
<protein>
    <recommendedName>
        <fullName evidence="3">GATA-type domain-containing protein</fullName>
    </recommendedName>
</protein>
<organism evidence="1 2">
    <name type="scientific">Porphyra umbilicalis</name>
    <name type="common">Purple laver</name>
    <name type="synonym">Red alga</name>
    <dbReference type="NCBI Taxonomy" id="2786"/>
    <lineage>
        <taxon>Eukaryota</taxon>
        <taxon>Rhodophyta</taxon>
        <taxon>Bangiophyceae</taxon>
        <taxon>Bangiales</taxon>
        <taxon>Bangiaceae</taxon>
        <taxon>Porphyra</taxon>
    </lineage>
</organism>
<sequence length="82" mass="9578">MKLVLQLLSWPQRRAEAKREAWRCSRCGTLDGDTRRFGDDGQPNLCYECCWRHVRRRKRHSIDTLQAEALDRAARPEGPLLG</sequence>
<accession>A0A1X6PGM5</accession>
<gene>
    <name evidence="1" type="ORF">BU14_0065s0014</name>
</gene>
<dbReference type="Proteomes" id="UP000218209">
    <property type="component" value="Unassembled WGS sequence"/>
</dbReference>
<keyword evidence="2" id="KW-1185">Reference proteome</keyword>
<reference evidence="1 2" key="1">
    <citation type="submission" date="2017-03" db="EMBL/GenBank/DDBJ databases">
        <title>WGS assembly of Porphyra umbilicalis.</title>
        <authorList>
            <person name="Brawley S.H."/>
            <person name="Blouin N.A."/>
            <person name="Ficko-Blean E."/>
            <person name="Wheeler G.L."/>
            <person name="Lohr M."/>
            <person name="Goodson H.V."/>
            <person name="Jenkins J.W."/>
            <person name="Blaby-Haas C.E."/>
            <person name="Helliwell K.E."/>
            <person name="Chan C."/>
            <person name="Marriage T."/>
            <person name="Bhattacharya D."/>
            <person name="Klein A.S."/>
            <person name="Badis Y."/>
            <person name="Brodie J."/>
            <person name="Cao Y."/>
            <person name="Collen J."/>
            <person name="Dittami S.M."/>
            <person name="Gachon C.M."/>
            <person name="Green B.R."/>
            <person name="Karpowicz S."/>
            <person name="Kim J.W."/>
            <person name="Kudahl U."/>
            <person name="Lin S."/>
            <person name="Michel G."/>
            <person name="Mittag M."/>
            <person name="Olson B.J."/>
            <person name="Pangilinan J."/>
            <person name="Peng Y."/>
            <person name="Qiu H."/>
            <person name="Shu S."/>
            <person name="Singer J.T."/>
            <person name="Smith A.G."/>
            <person name="Sprecher B.N."/>
            <person name="Wagner V."/>
            <person name="Wang W."/>
            <person name="Wang Z.-Y."/>
            <person name="Yan J."/>
            <person name="Yarish C."/>
            <person name="Zoeuner-Riek S."/>
            <person name="Zhuang Y."/>
            <person name="Zou Y."/>
            <person name="Lindquist E.A."/>
            <person name="Grimwood J."/>
            <person name="Barry K."/>
            <person name="Rokhsar D.S."/>
            <person name="Schmutz J."/>
            <person name="Stiller J.W."/>
            <person name="Grossman A.R."/>
            <person name="Prochnik S.E."/>
        </authorList>
    </citation>
    <scope>NUCLEOTIDE SEQUENCE [LARGE SCALE GENOMIC DNA]</scope>
    <source>
        <strain evidence="1">4086291</strain>
    </source>
</reference>
<proteinExistence type="predicted"/>
<dbReference type="EMBL" id="KV918782">
    <property type="protein sequence ID" value="OSX80009.1"/>
    <property type="molecule type" value="Genomic_DNA"/>
</dbReference>
<evidence type="ECO:0000313" key="2">
    <source>
        <dbReference type="Proteomes" id="UP000218209"/>
    </source>
</evidence>
<name>A0A1X6PGM5_PORUM</name>